<evidence type="ECO:0000313" key="3">
    <source>
        <dbReference type="EMBL" id="KAJ8919813.1"/>
    </source>
</evidence>
<feature type="region of interest" description="Disordered" evidence="1">
    <location>
        <begin position="654"/>
        <end position="691"/>
    </location>
</feature>
<comment type="caution">
    <text evidence="3">The sequence shown here is derived from an EMBL/GenBank/DDBJ whole genome shotgun (WGS) entry which is preliminary data.</text>
</comment>
<evidence type="ECO:0000256" key="1">
    <source>
        <dbReference type="SAM" id="MobiDB-lite"/>
    </source>
</evidence>
<dbReference type="Pfam" id="PF07713">
    <property type="entry name" value="DUF1604"/>
    <property type="match status" value="1"/>
</dbReference>
<keyword evidence="4" id="KW-1185">Reference proteome</keyword>
<name>A0AAV8VZN4_9CUCU</name>
<dbReference type="GO" id="GO:0003723">
    <property type="term" value="F:RNA binding"/>
    <property type="evidence" value="ECO:0007669"/>
    <property type="project" value="TreeGrafter"/>
</dbReference>
<feature type="domain" description="G patch" evidence="2">
    <location>
        <begin position="31"/>
        <end position="113"/>
    </location>
</feature>
<evidence type="ECO:0000259" key="2">
    <source>
        <dbReference type="Pfam" id="PF07713"/>
    </source>
</evidence>
<dbReference type="Proteomes" id="UP001159042">
    <property type="component" value="Unassembled WGS sequence"/>
</dbReference>
<protein>
    <recommendedName>
        <fullName evidence="2">G patch domain-containing protein</fullName>
    </recommendedName>
</protein>
<feature type="compositionally biased region" description="Basic and acidic residues" evidence="1">
    <location>
        <begin position="359"/>
        <end position="380"/>
    </location>
</feature>
<reference evidence="3 4" key="1">
    <citation type="journal article" date="2023" name="Insect Mol. Biol.">
        <title>Genome sequencing provides insights into the evolution of gene families encoding plant cell wall-degrading enzymes in longhorned beetles.</title>
        <authorList>
            <person name="Shin N.R."/>
            <person name="Okamura Y."/>
            <person name="Kirsch R."/>
            <person name="Pauchet Y."/>
        </authorList>
    </citation>
    <scope>NUCLEOTIDE SEQUENCE [LARGE SCALE GENOMIC DNA]</scope>
    <source>
        <strain evidence="3">EAD_L_NR</strain>
    </source>
</reference>
<proteinExistence type="predicted"/>
<dbReference type="PANTHER" id="PTHR13384">
    <property type="entry name" value="G PATCH DOMAIN-CONTAINING PROTEIN 1"/>
    <property type="match status" value="1"/>
</dbReference>
<dbReference type="GO" id="GO:0006397">
    <property type="term" value="P:mRNA processing"/>
    <property type="evidence" value="ECO:0007669"/>
    <property type="project" value="InterPro"/>
</dbReference>
<feature type="region of interest" description="Disordered" evidence="1">
    <location>
        <begin position="352"/>
        <end position="380"/>
    </location>
</feature>
<sequence>MSDSEEENFCYYGKPLDPYDEDSFPKKRPISVEEQIATDTEGRRRFHGAFTGGFSAGFFNTVGSLEGWTPSEFKSTRQDKAKSLTQKPEDFMDSEDFGEYGIAHQTVKATKEYSTVKKRKRQVFSEGPIPGEPVLQTLLTSGNETVGYLLLRNIGIQDKIADQQQLEASSSEGKVYGCQMPTEYKISRSIENKQYKIPEIYESFLKTAKSNTFGLGYKGLDKTHINLFQSTSFIMKDKNDKKISVTGQAFGVGAFEEEDDDIYAKEDMSKYDFELTKEKRNKEKADKKDLLFGTFKRSKTPLLFKKLYPAPHIPHSFTGKHKVRKSRFEPVKEEVRERKEINPAVRAAYLGENVENEYTESKPHSENSGKSSNKKDKAEEMPSLDVSAMLISDRFVSAGATDVGNILEAVPKSETTHGTKDLREAARMKMFGALTRVTSDWHPCSALCKRFNVPEPFMDKPSERNRKRTKNLIFEYQKHEEVTALTPGLSVQTKQEQEETIEISTGSVVLSEPAVNLEVQEQDNNQPDLAALPKDITEKVDVAQNIDLFKAVFLSSSESEDEDDNNKEQTESKIEELKANVLSDSLIPKIKPIKEGILSNVDFLAFSKPVDSQPVISTSPASNDVEKEAEVGSYGPALPSKRTEVTNITKITVVPSDSGDEWVERSDNPKKNKHKKHKKEKHKKHKREKKK</sequence>
<dbReference type="PANTHER" id="PTHR13384:SF19">
    <property type="entry name" value="G PATCH DOMAIN-CONTAINING PROTEIN 1"/>
    <property type="match status" value="1"/>
</dbReference>
<feature type="compositionally biased region" description="Basic residues" evidence="1">
    <location>
        <begin position="671"/>
        <end position="691"/>
    </location>
</feature>
<dbReference type="GO" id="GO:0005634">
    <property type="term" value="C:nucleus"/>
    <property type="evidence" value="ECO:0007669"/>
    <property type="project" value="TreeGrafter"/>
</dbReference>
<accession>A0AAV8VZN4</accession>
<dbReference type="InterPro" id="IPR011666">
    <property type="entry name" value="DUF1604"/>
</dbReference>
<evidence type="ECO:0000313" key="4">
    <source>
        <dbReference type="Proteomes" id="UP001159042"/>
    </source>
</evidence>
<dbReference type="AlphaFoldDB" id="A0AAV8VZN4"/>
<feature type="region of interest" description="Disordered" evidence="1">
    <location>
        <begin position="614"/>
        <end position="638"/>
    </location>
</feature>
<gene>
    <name evidence="3" type="ORF">NQ315_006342</name>
</gene>
<dbReference type="EMBL" id="JANEYG010000016">
    <property type="protein sequence ID" value="KAJ8919813.1"/>
    <property type="molecule type" value="Genomic_DNA"/>
</dbReference>
<organism evidence="3 4">
    <name type="scientific">Exocentrus adspersus</name>
    <dbReference type="NCBI Taxonomy" id="1586481"/>
    <lineage>
        <taxon>Eukaryota</taxon>
        <taxon>Metazoa</taxon>
        <taxon>Ecdysozoa</taxon>
        <taxon>Arthropoda</taxon>
        <taxon>Hexapoda</taxon>
        <taxon>Insecta</taxon>
        <taxon>Pterygota</taxon>
        <taxon>Neoptera</taxon>
        <taxon>Endopterygota</taxon>
        <taxon>Coleoptera</taxon>
        <taxon>Polyphaga</taxon>
        <taxon>Cucujiformia</taxon>
        <taxon>Chrysomeloidea</taxon>
        <taxon>Cerambycidae</taxon>
        <taxon>Lamiinae</taxon>
        <taxon>Acanthocinini</taxon>
        <taxon>Exocentrus</taxon>
    </lineage>
</organism>